<dbReference type="Pfam" id="PF00535">
    <property type="entry name" value="Glycos_transf_2"/>
    <property type="match status" value="1"/>
</dbReference>
<sequence length="263" mass="29360">MNNKPLPSLAIGILTKNESRLIGRCIESALFADEVIVLDSGSTDNTLDIAQKLGAKTFTSADWQGFAVQRNRLLEKVGSDYIFFLDADEVITPELRTELQSIVQSGASGVWKVRWTVVAYGHVLKHFKSNASMERLFPRALIDHYKGVVHEEAVLSVNSQIQRSVMKHRLLHHSRQSIRASLEKLTQYAMLGAAKRHSAGKRGGIGRGTLSALSSFLKTYILQGGFLDGGPGFLYCYFVALECFFRYVALEYDRDLLTENVSR</sequence>
<comment type="caution">
    <text evidence="3">The sequence shown here is derived from an EMBL/GenBank/DDBJ whole genome shotgun (WGS) entry which is preliminary data.</text>
</comment>
<evidence type="ECO:0000259" key="2">
    <source>
        <dbReference type="Pfam" id="PF00535"/>
    </source>
</evidence>
<dbReference type="PANTHER" id="PTHR43630:SF2">
    <property type="entry name" value="GLYCOSYLTRANSFERASE"/>
    <property type="match status" value="1"/>
</dbReference>
<keyword evidence="3" id="KW-0808">Transferase</keyword>
<evidence type="ECO:0000256" key="1">
    <source>
        <dbReference type="ARBA" id="ARBA00038494"/>
    </source>
</evidence>
<dbReference type="EMBL" id="JASGBH010000003">
    <property type="protein sequence ID" value="MDI9233129.1"/>
    <property type="molecule type" value="Genomic_DNA"/>
</dbReference>
<dbReference type="CDD" id="cd02511">
    <property type="entry name" value="Beta4Glucosyltransferase"/>
    <property type="match status" value="1"/>
</dbReference>
<dbReference type="Proteomes" id="UP001431902">
    <property type="component" value="Unassembled WGS sequence"/>
</dbReference>
<reference evidence="3" key="1">
    <citation type="submission" date="2023-05" db="EMBL/GenBank/DDBJ databases">
        <title>Limnohabitans sp. strain HM2-2 Genome sequencing and assembly.</title>
        <authorList>
            <person name="Jung Y."/>
        </authorList>
    </citation>
    <scope>NUCLEOTIDE SEQUENCE</scope>
    <source>
        <strain evidence="3">HM2-2</strain>
    </source>
</reference>
<keyword evidence="4" id="KW-1185">Reference proteome</keyword>
<dbReference type="PANTHER" id="PTHR43630">
    <property type="entry name" value="POLY-BETA-1,6-N-ACETYL-D-GLUCOSAMINE SYNTHASE"/>
    <property type="match status" value="1"/>
</dbReference>
<name>A0ABT6X4T1_9BURK</name>
<feature type="domain" description="Glycosyltransferase 2-like" evidence="2">
    <location>
        <begin position="11"/>
        <end position="111"/>
    </location>
</feature>
<dbReference type="Gene3D" id="3.90.550.10">
    <property type="entry name" value="Spore Coat Polysaccharide Biosynthesis Protein SpsA, Chain A"/>
    <property type="match status" value="1"/>
</dbReference>
<accession>A0ABT6X4T1</accession>
<dbReference type="InterPro" id="IPR001173">
    <property type="entry name" value="Glyco_trans_2-like"/>
</dbReference>
<keyword evidence="3" id="KW-0328">Glycosyltransferase</keyword>
<evidence type="ECO:0000313" key="3">
    <source>
        <dbReference type="EMBL" id="MDI9233129.1"/>
    </source>
</evidence>
<proteinExistence type="inferred from homology"/>
<dbReference type="EC" id="2.4.-.-" evidence="3"/>
<comment type="similarity">
    <text evidence="1">Belongs to the glycosyltransferase 2 family. WaaE/KdtX subfamily.</text>
</comment>
<dbReference type="SUPFAM" id="SSF53448">
    <property type="entry name" value="Nucleotide-diphospho-sugar transferases"/>
    <property type="match status" value="1"/>
</dbReference>
<organism evidence="3 4">
    <name type="scientific">Limnohabitans lacus</name>
    <dbReference type="NCBI Taxonomy" id="3045173"/>
    <lineage>
        <taxon>Bacteria</taxon>
        <taxon>Pseudomonadati</taxon>
        <taxon>Pseudomonadota</taxon>
        <taxon>Betaproteobacteria</taxon>
        <taxon>Burkholderiales</taxon>
        <taxon>Comamonadaceae</taxon>
        <taxon>Limnohabitans</taxon>
    </lineage>
</organism>
<dbReference type="RefSeq" id="WP_283223534.1">
    <property type="nucleotide sequence ID" value="NZ_JASGBH010000003.1"/>
</dbReference>
<evidence type="ECO:0000313" key="4">
    <source>
        <dbReference type="Proteomes" id="UP001431902"/>
    </source>
</evidence>
<protein>
    <submittedName>
        <fullName evidence="3">Glycosyltransferase family 2 protein</fullName>
        <ecNumber evidence="3">2.4.-.-</ecNumber>
    </submittedName>
</protein>
<gene>
    <name evidence="3" type="ORF">QLQ16_04685</name>
</gene>
<dbReference type="GO" id="GO:0016757">
    <property type="term" value="F:glycosyltransferase activity"/>
    <property type="evidence" value="ECO:0007669"/>
    <property type="project" value="UniProtKB-KW"/>
</dbReference>
<dbReference type="InterPro" id="IPR029044">
    <property type="entry name" value="Nucleotide-diphossugar_trans"/>
</dbReference>